<name>A0AAD3D2T9_9STRA</name>
<feature type="chain" id="PRO_5042285956" evidence="2">
    <location>
        <begin position="25"/>
        <end position="695"/>
    </location>
</feature>
<dbReference type="InterPro" id="IPR036514">
    <property type="entry name" value="SGNH_hydro_sf"/>
</dbReference>
<comment type="caution">
    <text evidence="3">The sequence shown here is derived from an EMBL/GenBank/DDBJ whole genome shotgun (WGS) entry which is preliminary data.</text>
</comment>
<evidence type="ECO:0000313" key="3">
    <source>
        <dbReference type="EMBL" id="GFH55746.1"/>
    </source>
</evidence>
<protein>
    <submittedName>
        <fullName evidence="3">Uncharacterized protein</fullName>
    </submittedName>
</protein>
<dbReference type="Gene3D" id="3.40.50.1110">
    <property type="entry name" value="SGNH hydrolase"/>
    <property type="match status" value="1"/>
</dbReference>
<reference evidence="3 4" key="1">
    <citation type="journal article" date="2021" name="Sci. Rep.">
        <title>The genome of the diatom Chaetoceros tenuissimus carries an ancient integrated fragment of an extant virus.</title>
        <authorList>
            <person name="Hongo Y."/>
            <person name="Kimura K."/>
            <person name="Takaki Y."/>
            <person name="Yoshida Y."/>
            <person name="Baba S."/>
            <person name="Kobayashi G."/>
            <person name="Nagasaki K."/>
            <person name="Hano T."/>
            <person name="Tomaru Y."/>
        </authorList>
    </citation>
    <scope>NUCLEOTIDE SEQUENCE [LARGE SCALE GENOMIC DNA]</scope>
    <source>
        <strain evidence="3 4">NIES-3715</strain>
    </source>
</reference>
<dbReference type="PANTHER" id="PTHR34407">
    <property type="entry name" value="EXPRESSED PROTEIN"/>
    <property type="match status" value="1"/>
</dbReference>
<organism evidence="3 4">
    <name type="scientific">Chaetoceros tenuissimus</name>
    <dbReference type="NCBI Taxonomy" id="426638"/>
    <lineage>
        <taxon>Eukaryota</taxon>
        <taxon>Sar</taxon>
        <taxon>Stramenopiles</taxon>
        <taxon>Ochrophyta</taxon>
        <taxon>Bacillariophyta</taxon>
        <taxon>Coscinodiscophyceae</taxon>
        <taxon>Chaetocerotophycidae</taxon>
        <taxon>Chaetocerotales</taxon>
        <taxon>Chaetocerotaceae</taxon>
        <taxon>Chaetoceros</taxon>
    </lineage>
</organism>
<evidence type="ECO:0000313" key="4">
    <source>
        <dbReference type="Proteomes" id="UP001054902"/>
    </source>
</evidence>
<accession>A0AAD3D2T9</accession>
<sequence>MSKASSILKLTLWLISIIIAVNYGSNNTYRQSIFLQELKEMKSSDSAAIPAEPCPTLHQKKANNDDDEGGTRRSEEHLHELGPQVVDEKETESKNTGNNFDSPNIQEIKSEEIKESQCPSFLQHMMRPLHGYKQATPSFIWSMLQDVIVNATVSYPSNIMKNIEEKEYMLYKDYISTLYQYYTVDKLRRSIANPPHSKQIIELFQKINDVQKHNQEHKDKKVIRIVVLGGSVTAGHEVFLPKWLVDTKREKAVDDIPHKELAWPNRLEQLLNHIFFQGEAIFQVENISSGGQTSEFGALVLQHALYEHPERIPDIIISAYSANEALDPNRNENVFYEYMQNFVNAARNLHPCKDYSPLVILADDFFGDSPYKALQQTGYVYKISTWYQIMAINYSNVVRYKVLPESNDGQEHPLTSARFTTHLGLAFHIGMSWVVGFNLLNQFMEVCNDMEHIPAASMTQNLEEESMQLLFGEKYTLLQQEEPPPKFIGQIGRGRPDNVGTVSSQYIKNKEMNRDQCQTNDLQSAVDYNPKQCEYGWIVHQLPRNLTTKEQLAIEMNNIVTENRGWEADGDPIVNPRTGWYANEANATFTLQLNNIGLDINFVLVYSMKSYGPKFKDSKIRVTTNVTSSREETIKSEEANLFHDVDGFHETRSSIHYPHKIPISDGGAKVGDSLTFKAELIGGNHFKIAGLAFCK</sequence>
<dbReference type="AlphaFoldDB" id="A0AAD3D2T9"/>
<dbReference type="EMBL" id="BLLK01000051">
    <property type="protein sequence ID" value="GFH55746.1"/>
    <property type="molecule type" value="Genomic_DNA"/>
</dbReference>
<feature type="compositionally biased region" description="Polar residues" evidence="1">
    <location>
        <begin position="94"/>
        <end position="104"/>
    </location>
</feature>
<dbReference type="SUPFAM" id="SSF52266">
    <property type="entry name" value="SGNH hydrolase"/>
    <property type="match status" value="1"/>
</dbReference>
<dbReference type="PANTHER" id="PTHR34407:SF1">
    <property type="entry name" value="SGNH HYDROLASE-TYPE ESTERASE DOMAIN-CONTAINING PROTEIN"/>
    <property type="match status" value="1"/>
</dbReference>
<dbReference type="Proteomes" id="UP001054902">
    <property type="component" value="Unassembled WGS sequence"/>
</dbReference>
<evidence type="ECO:0000256" key="2">
    <source>
        <dbReference type="SAM" id="SignalP"/>
    </source>
</evidence>
<feature type="region of interest" description="Disordered" evidence="1">
    <location>
        <begin position="46"/>
        <end position="109"/>
    </location>
</feature>
<gene>
    <name evidence="3" type="ORF">CTEN210_12222</name>
</gene>
<proteinExistence type="predicted"/>
<feature type="signal peptide" evidence="2">
    <location>
        <begin position="1"/>
        <end position="24"/>
    </location>
</feature>
<keyword evidence="4" id="KW-1185">Reference proteome</keyword>
<keyword evidence="2" id="KW-0732">Signal</keyword>
<feature type="compositionally biased region" description="Basic and acidic residues" evidence="1">
    <location>
        <begin position="69"/>
        <end position="93"/>
    </location>
</feature>
<evidence type="ECO:0000256" key="1">
    <source>
        <dbReference type="SAM" id="MobiDB-lite"/>
    </source>
</evidence>